<reference evidence="2 3" key="1">
    <citation type="journal article" date="2020" name="ISME J.">
        <title>Uncovering the hidden diversity of litter-decomposition mechanisms in mushroom-forming fungi.</title>
        <authorList>
            <person name="Floudas D."/>
            <person name="Bentzer J."/>
            <person name="Ahren D."/>
            <person name="Johansson T."/>
            <person name="Persson P."/>
            <person name="Tunlid A."/>
        </authorList>
    </citation>
    <scope>NUCLEOTIDE SEQUENCE [LARGE SCALE GENOMIC DNA]</scope>
    <source>
        <strain evidence="2 3">CBS 175.51</strain>
    </source>
</reference>
<comment type="caution">
    <text evidence="2">The sequence shown here is derived from an EMBL/GenBank/DDBJ whole genome shotgun (WGS) entry which is preliminary data.</text>
</comment>
<evidence type="ECO:0000313" key="3">
    <source>
        <dbReference type="Proteomes" id="UP000541558"/>
    </source>
</evidence>
<dbReference type="EMBL" id="JAACJK010000163">
    <property type="protein sequence ID" value="KAF5325774.1"/>
    <property type="molecule type" value="Genomic_DNA"/>
</dbReference>
<dbReference type="Proteomes" id="UP000541558">
    <property type="component" value="Unassembled WGS sequence"/>
</dbReference>
<feature type="region of interest" description="Disordered" evidence="1">
    <location>
        <begin position="1"/>
        <end position="49"/>
    </location>
</feature>
<organism evidence="2 3">
    <name type="scientific">Ephemerocybe angulata</name>
    <dbReference type="NCBI Taxonomy" id="980116"/>
    <lineage>
        <taxon>Eukaryota</taxon>
        <taxon>Fungi</taxon>
        <taxon>Dikarya</taxon>
        <taxon>Basidiomycota</taxon>
        <taxon>Agaricomycotina</taxon>
        <taxon>Agaricomycetes</taxon>
        <taxon>Agaricomycetidae</taxon>
        <taxon>Agaricales</taxon>
        <taxon>Agaricineae</taxon>
        <taxon>Psathyrellaceae</taxon>
        <taxon>Ephemerocybe</taxon>
    </lineage>
</organism>
<dbReference type="OrthoDB" id="3215163at2759"/>
<feature type="compositionally biased region" description="Pro residues" evidence="1">
    <location>
        <begin position="102"/>
        <end position="127"/>
    </location>
</feature>
<keyword evidence="3" id="KW-1185">Reference proteome</keyword>
<gene>
    <name evidence="2" type="ORF">D9611_000918</name>
</gene>
<evidence type="ECO:0000313" key="2">
    <source>
        <dbReference type="EMBL" id="KAF5325774.1"/>
    </source>
</evidence>
<accession>A0A8H5BLS7</accession>
<proteinExistence type="predicted"/>
<protein>
    <submittedName>
        <fullName evidence="2">Uncharacterized protein</fullName>
    </submittedName>
</protein>
<evidence type="ECO:0000256" key="1">
    <source>
        <dbReference type="SAM" id="MobiDB-lite"/>
    </source>
</evidence>
<feature type="region of interest" description="Disordered" evidence="1">
    <location>
        <begin position="167"/>
        <end position="191"/>
    </location>
</feature>
<name>A0A8H5BLS7_9AGAR</name>
<feature type="region of interest" description="Disordered" evidence="1">
    <location>
        <begin position="97"/>
        <end position="137"/>
    </location>
</feature>
<sequence>MSRRPDGFQIQKPPAKAPKFVSAFDAPKQQEKLPELRRRPPPALSITAPPAVAPQIPALRPAVAPALRPAVAPALRPAVAPTLQTAEPPQIPALRPAIAPQLPAPPKPPPKALKPLAPPLPAAPPPEAPRKHLSTITTTRFARSTDISTADGVEEVAAIFLNGQTVDTPAPESRGVDMSPEKRDKGKGKAKFVRSGLAARASAYFGRTETNMVLWHKDMKRHALSVPDMQVKIVKVLVPPRKQLKMSLPVSVVALCEVKSVYRTKELAKIVFSFSSSSEQLLSDGDMHAFDVGRWISVWKPWQTALQPGSRSDSMVNSLPLPSFTQQDLEVLARLPISDNVVVCRKFMYSKD</sequence>
<feature type="compositionally biased region" description="Basic and acidic residues" evidence="1">
    <location>
        <begin position="28"/>
        <end position="38"/>
    </location>
</feature>
<dbReference type="AlphaFoldDB" id="A0A8H5BLS7"/>